<evidence type="ECO:0000313" key="2">
    <source>
        <dbReference type="EMBL" id="PNH03538.1"/>
    </source>
</evidence>
<dbReference type="PANTHER" id="PTHR31407">
    <property type="match status" value="1"/>
</dbReference>
<reference evidence="2 3" key="1">
    <citation type="journal article" date="2017" name="Mol. Biol. Evol.">
        <title>The 4-celled Tetrabaena socialis nuclear genome reveals the essential components for genetic control of cell number at the origin of multicellularity in the volvocine lineage.</title>
        <authorList>
            <person name="Featherston J."/>
            <person name="Arakaki Y."/>
            <person name="Hanschen E.R."/>
            <person name="Ferris P.J."/>
            <person name="Michod R.E."/>
            <person name="Olson B.J.S.C."/>
            <person name="Nozaki H."/>
            <person name="Durand P.M."/>
        </authorList>
    </citation>
    <scope>NUCLEOTIDE SEQUENCE [LARGE SCALE GENOMIC DNA]</scope>
    <source>
        <strain evidence="2 3">NIES-571</strain>
    </source>
</reference>
<evidence type="ECO:0000259" key="1">
    <source>
        <dbReference type="Pfam" id="PF01789"/>
    </source>
</evidence>
<gene>
    <name evidence="2" type="ORF">TSOC_010394</name>
</gene>
<dbReference type="PANTHER" id="PTHR31407:SF4">
    <property type="entry name" value="PSBP-LIKE PROTEIN 1, CHLOROPLASTIC"/>
    <property type="match status" value="1"/>
</dbReference>
<protein>
    <submittedName>
        <fullName evidence="2">PsbP-like protein 1, chloroplastic</fullName>
    </submittedName>
</protein>
<evidence type="ECO:0000313" key="3">
    <source>
        <dbReference type="Proteomes" id="UP000236333"/>
    </source>
</evidence>
<dbReference type="Pfam" id="PF01789">
    <property type="entry name" value="PsbP"/>
    <property type="match status" value="1"/>
</dbReference>
<feature type="domain" description="PsbP C-terminal" evidence="1">
    <location>
        <begin position="68"/>
        <end position="216"/>
    </location>
</feature>
<dbReference type="Gene3D" id="3.40.1000.10">
    <property type="entry name" value="Mog1/PsbP, alpha/beta/alpha sandwich"/>
    <property type="match status" value="1"/>
</dbReference>
<organism evidence="2 3">
    <name type="scientific">Tetrabaena socialis</name>
    <dbReference type="NCBI Taxonomy" id="47790"/>
    <lineage>
        <taxon>Eukaryota</taxon>
        <taxon>Viridiplantae</taxon>
        <taxon>Chlorophyta</taxon>
        <taxon>core chlorophytes</taxon>
        <taxon>Chlorophyceae</taxon>
        <taxon>CS clade</taxon>
        <taxon>Chlamydomonadales</taxon>
        <taxon>Tetrabaenaceae</taxon>
        <taxon>Tetrabaena</taxon>
    </lineage>
</organism>
<sequence length="219" mass="23832">MALQASTRGQNVQASSRAFSSVAHGRPSRRVVQCRAAAGVIGRRELLQAASAAALLTASPALAAKAPKGFTTVEDNNDAYKFLYPFGWQEVAVKGADVVYKDVVEPLESVSVTLTATDKKDIAEFGDLQTVANTLANDVLSAPGTEVKLINTQERELNGHNYYEIEFTATTSRYTRHQLAVVAANNGTFYTLTTGANERRWNKMKEKLTTTVQSFQLLN</sequence>
<dbReference type="GO" id="GO:0019898">
    <property type="term" value="C:extrinsic component of membrane"/>
    <property type="evidence" value="ECO:0007669"/>
    <property type="project" value="InterPro"/>
</dbReference>
<dbReference type="PROSITE" id="PS51318">
    <property type="entry name" value="TAT"/>
    <property type="match status" value="1"/>
</dbReference>
<dbReference type="InterPro" id="IPR002683">
    <property type="entry name" value="PsbP_C"/>
</dbReference>
<accession>A0A2J7ZTF9</accession>
<dbReference type="InterPro" id="IPR006311">
    <property type="entry name" value="TAT_signal"/>
</dbReference>
<dbReference type="OrthoDB" id="2014109at2759"/>
<dbReference type="AlphaFoldDB" id="A0A2J7ZTF9"/>
<dbReference type="Proteomes" id="UP000236333">
    <property type="component" value="Unassembled WGS sequence"/>
</dbReference>
<dbReference type="GO" id="GO:0015979">
    <property type="term" value="P:photosynthesis"/>
    <property type="evidence" value="ECO:0007669"/>
    <property type="project" value="InterPro"/>
</dbReference>
<dbReference type="GO" id="GO:0005509">
    <property type="term" value="F:calcium ion binding"/>
    <property type="evidence" value="ECO:0007669"/>
    <property type="project" value="InterPro"/>
</dbReference>
<dbReference type="InterPro" id="IPR016123">
    <property type="entry name" value="Mog1/PsbP_a/b/a-sand"/>
</dbReference>
<dbReference type="GO" id="GO:0009654">
    <property type="term" value="C:photosystem II oxygen evolving complex"/>
    <property type="evidence" value="ECO:0007669"/>
    <property type="project" value="InterPro"/>
</dbReference>
<comment type="caution">
    <text evidence="2">The sequence shown here is derived from an EMBL/GenBank/DDBJ whole genome shotgun (WGS) entry which is preliminary data.</text>
</comment>
<dbReference type="NCBIfam" id="NF040946">
    <property type="entry name" value="PSII_PsbP"/>
    <property type="match status" value="1"/>
</dbReference>
<proteinExistence type="predicted"/>
<dbReference type="SUPFAM" id="SSF55724">
    <property type="entry name" value="Mog1p/PsbP-like"/>
    <property type="match status" value="1"/>
</dbReference>
<name>A0A2J7ZTF9_9CHLO</name>
<dbReference type="EMBL" id="PGGS01000491">
    <property type="protein sequence ID" value="PNH03538.1"/>
    <property type="molecule type" value="Genomic_DNA"/>
</dbReference>
<keyword evidence="3" id="KW-1185">Reference proteome</keyword>